<accession>D5PD30</accession>
<dbReference type="HOGENOM" id="CLU_2667188_0_0_11"/>
<keyword evidence="2" id="KW-1185">Reference proteome</keyword>
<organism evidence="1 2">
    <name type="scientific">Mycobacterium parascrofulaceum ATCC BAA-614</name>
    <dbReference type="NCBI Taxonomy" id="525368"/>
    <lineage>
        <taxon>Bacteria</taxon>
        <taxon>Bacillati</taxon>
        <taxon>Actinomycetota</taxon>
        <taxon>Actinomycetes</taxon>
        <taxon>Mycobacteriales</taxon>
        <taxon>Mycobacteriaceae</taxon>
        <taxon>Mycobacterium</taxon>
        <taxon>Mycobacterium simiae complex</taxon>
    </lineage>
</organism>
<dbReference type="EMBL" id="ADNV01000286">
    <property type="protein sequence ID" value="EFG76018.1"/>
    <property type="molecule type" value="Genomic_DNA"/>
</dbReference>
<evidence type="ECO:0000313" key="2">
    <source>
        <dbReference type="Proteomes" id="UP000003653"/>
    </source>
</evidence>
<protein>
    <submittedName>
        <fullName evidence="1">Uncharacterized protein</fullName>
    </submittedName>
</protein>
<evidence type="ECO:0000313" key="1">
    <source>
        <dbReference type="EMBL" id="EFG76018.1"/>
    </source>
</evidence>
<dbReference type="Proteomes" id="UP000003653">
    <property type="component" value="Unassembled WGS sequence"/>
</dbReference>
<proteinExistence type="predicted"/>
<name>D5PD30_9MYCO</name>
<reference evidence="1 2" key="1">
    <citation type="submission" date="2010-04" db="EMBL/GenBank/DDBJ databases">
        <authorList>
            <person name="Muzny D."/>
            <person name="Qin X."/>
            <person name="Deng J."/>
            <person name="Jiang H."/>
            <person name="Liu Y."/>
            <person name="Qu J."/>
            <person name="Song X.-Z."/>
            <person name="Zhang L."/>
            <person name="Thornton R."/>
            <person name="Coyle M."/>
            <person name="Francisco L."/>
            <person name="Jackson L."/>
            <person name="Javaid M."/>
            <person name="Korchina V."/>
            <person name="Kovar C."/>
            <person name="Mata R."/>
            <person name="Mathew T."/>
            <person name="Ngo R."/>
            <person name="Nguyen L."/>
            <person name="Nguyen N."/>
            <person name="Okwuonu G."/>
            <person name="Ongeri F."/>
            <person name="Pham C."/>
            <person name="Simmons D."/>
            <person name="Wilczek-Boney K."/>
            <person name="Hale W."/>
            <person name="Jakkamsetti A."/>
            <person name="Pham P."/>
            <person name="Ruth R."/>
            <person name="San Lucas F."/>
            <person name="Warren J."/>
            <person name="Zhang J."/>
            <person name="Zhao Z."/>
            <person name="Zhou C."/>
            <person name="Zhu D."/>
            <person name="Lee S."/>
            <person name="Bess C."/>
            <person name="Blankenburg K."/>
            <person name="Forbes L."/>
            <person name="Fu Q."/>
            <person name="Gubbala S."/>
            <person name="Hirani K."/>
            <person name="Jayaseelan J.C."/>
            <person name="Lara F."/>
            <person name="Munidasa M."/>
            <person name="Palculict T."/>
            <person name="Patil S."/>
            <person name="Pu L.-L."/>
            <person name="Saada N."/>
            <person name="Tang L."/>
            <person name="Weissenberger G."/>
            <person name="Zhu Y."/>
            <person name="Hemphill L."/>
            <person name="Shang Y."/>
            <person name="Youmans B."/>
            <person name="Ayvaz T."/>
            <person name="Ross M."/>
            <person name="Santibanez J."/>
            <person name="Aqrawi P."/>
            <person name="Gross S."/>
            <person name="Joshi V."/>
            <person name="Fowler G."/>
            <person name="Nazareth L."/>
            <person name="Reid J."/>
            <person name="Worley K."/>
            <person name="Petrosino J."/>
            <person name="Highlander S."/>
            <person name="Gibbs R."/>
        </authorList>
    </citation>
    <scope>NUCLEOTIDE SEQUENCE [LARGE SCALE GENOMIC DNA]</scope>
    <source>
        <strain evidence="1 2">ATCC BAA-614</strain>
    </source>
</reference>
<dbReference type="AlphaFoldDB" id="D5PD30"/>
<gene>
    <name evidence="1" type="ORF">HMPREF0591_4074</name>
</gene>
<sequence length="75" mass="8219">MARRTRANVEDNVNQLTGLTHWSRHSQVETPLSGRGEYSTPCIGEQPAAVTYLITRSPHLVGASSASRARRSRAT</sequence>
<comment type="caution">
    <text evidence="1">The sequence shown here is derived from an EMBL/GenBank/DDBJ whole genome shotgun (WGS) entry which is preliminary data.</text>
</comment>